<dbReference type="PANTHER" id="PTHR11019:SF190">
    <property type="entry name" value="ARAC-FAMILY REGULATORY PROTEIN"/>
    <property type="match status" value="1"/>
</dbReference>
<dbReference type="InterPro" id="IPR011051">
    <property type="entry name" value="RmlC_Cupin_sf"/>
</dbReference>
<dbReference type="Gene3D" id="2.60.120.10">
    <property type="entry name" value="Jelly Rolls"/>
    <property type="match status" value="1"/>
</dbReference>
<dbReference type="PROSITE" id="PS01124">
    <property type="entry name" value="HTH_ARAC_FAMILY_2"/>
    <property type="match status" value="1"/>
</dbReference>
<dbReference type="PROSITE" id="PS00041">
    <property type="entry name" value="HTH_ARAC_FAMILY_1"/>
    <property type="match status" value="1"/>
</dbReference>
<evidence type="ECO:0000256" key="2">
    <source>
        <dbReference type="ARBA" id="ARBA00023015"/>
    </source>
</evidence>
<evidence type="ECO:0000256" key="3">
    <source>
        <dbReference type="ARBA" id="ARBA00023125"/>
    </source>
</evidence>
<accession>A0A244CNP0</accession>
<dbReference type="OrthoDB" id="5949386at2"/>
<dbReference type="FunFam" id="1.10.10.60:FF:000132">
    <property type="entry name" value="AraC family transcriptional regulator"/>
    <property type="match status" value="1"/>
</dbReference>
<dbReference type="SUPFAM" id="SSF46689">
    <property type="entry name" value="Homeodomain-like"/>
    <property type="match status" value="1"/>
</dbReference>
<keyword evidence="4" id="KW-0010">Activator</keyword>
<keyword evidence="5" id="KW-0804">Transcription</keyword>
<keyword evidence="2" id="KW-0805">Transcription regulation</keyword>
<feature type="domain" description="HTH araC/xylS-type" evidence="7">
    <location>
        <begin position="227"/>
        <end position="328"/>
    </location>
</feature>
<evidence type="ECO:0000256" key="5">
    <source>
        <dbReference type="ARBA" id="ARBA00023163"/>
    </source>
</evidence>
<evidence type="ECO:0000259" key="7">
    <source>
        <dbReference type="PROSITE" id="PS01124"/>
    </source>
</evidence>
<keyword evidence="9" id="KW-1185">Reference proteome</keyword>
<evidence type="ECO:0000256" key="6">
    <source>
        <dbReference type="SAM" id="SignalP"/>
    </source>
</evidence>
<dbReference type="InterPro" id="IPR020449">
    <property type="entry name" value="Tscrpt_reg_AraC-type_HTH"/>
</dbReference>
<keyword evidence="1" id="KW-0678">Repressor</keyword>
<name>A0A244CNP0_PSEDV</name>
<dbReference type="CDD" id="cd06124">
    <property type="entry name" value="cupin_NimR-like_N"/>
    <property type="match status" value="1"/>
</dbReference>
<dbReference type="PRINTS" id="PR00032">
    <property type="entry name" value="HTHARAC"/>
</dbReference>
<dbReference type="Proteomes" id="UP000194841">
    <property type="component" value="Unassembled WGS sequence"/>
</dbReference>
<dbReference type="InterPro" id="IPR014710">
    <property type="entry name" value="RmlC-like_jellyroll"/>
</dbReference>
<dbReference type="InterPro" id="IPR018060">
    <property type="entry name" value="HTH_AraC"/>
</dbReference>
<dbReference type="EMBL" id="MWPV01000004">
    <property type="protein sequence ID" value="OUL57233.1"/>
    <property type="molecule type" value="Genomic_DNA"/>
</dbReference>
<dbReference type="AlphaFoldDB" id="A0A244CNP0"/>
<proteinExistence type="predicted"/>
<reference evidence="8 9" key="1">
    <citation type="submission" date="2017-02" db="EMBL/GenBank/DDBJ databases">
        <title>Pseudoalteromonas ulvae TC14 Genome.</title>
        <authorList>
            <person name="Molmeret M."/>
        </authorList>
    </citation>
    <scope>NUCLEOTIDE SEQUENCE [LARGE SCALE GENOMIC DNA]</scope>
    <source>
        <strain evidence="8">TC14</strain>
    </source>
</reference>
<dbReference type="Pfam" id="PF12833">
    <property type="entry name" value="HTH_18"/>
    <property type="match status" value="1"/>
</dbReference>
<protein>
    <recommendedName>
        <fullName evidence="7">HTH araC/xylS-type domain-containing protein</fullName>
    </recommendedName>
</protein>
<dbReference type="GO" id="GO:0003700">
    <property type="term" value="F:DNA-binding transcription factor activity"/>
    <property type="evidence" value="ECO:0007669"/>
    <property type="project" value="InterPro"/>
</dbReference>
<dbReference type="Pfam" id="PF02311">
    <property type="entry name" value="AraC_binding"/>
    <property type="match status" value="1"/>
</dbReference>
<evidence type="ECO:0000256" key="1">
    <source>
        <dbReference type="ARBA" id="ARBA00022491"/>
    </source>
</evidence>
<dbReference type="InterPro" id="IPR018062">
    <property type="entry name" value="HTH_AraC-typ_CS"/>
</dbReference>
<evidence type="ECO:0000313" key="9">
    <source>
        <dbReference type="Proteomes" id="UP000194841"/>
    </source>
</evidence>
<dbReference type="PANTHER" id="PTHR11019">
    <property type="entry name" value="HTH-TYPE TRANSCRIPTIONAL REGULATOR NIMR"/>
    <property type="match status" value="1"/>
</dbReference>
<dbReference type="Gene3D" id="1.10.10.60">
    <property type="entry name" value="Homeodomain-like"/>
    <property type="match status" value="1"/>
</dbReference>
<evidence type="ECO:0000313" key="8">
    <source>
        <dbReference type="EMBL" id="OUL57233.1"/>
    </source>
</evidence>
<feature type="chain" id="PRO_5012309201" description="HTH araC/xylS-type domain-containing protein" evidence="6">
    <location>
        <begin position="22"/>
        <end position="329"/>
    </location>
</feature>
<evidence type="ECO:0000256" key="4">
    <source>
        <dbReference type="ARBA" id="ARBA00023159"/>
    </source>
</evidence>
<dbReference type="GO" id="GO:0043565">
    <property type="term" value="F:sequence-specific DNA binding"/>
    <property type="evidence" value="ECO:0007669"/>
    <property type="project" value="InterPro"/>
</dbReference>
<organism evidence="8 9">
    <name type="scientific">Pseudoalteromonas ulvae</name>
    <dbReference type="NCBI Taxonomy" id="107327"/>
    <lineage>
        <taxon>Bacteria</taxon>
        <taxon>Pseudomonadati</taxon>
        <taxon>Pseudomonadota</taxon>
        <taxon>Gammaproteobacteria</taxon>
        <taxon>Alteromonadales</taxon>
        <taxon>Pseudoalteromonadaceae</taxon>
        <taxon>Pseudoalteromonas</taxon>
    </lineage>
</organism>
<dbReference type="InterPro" id="IPR003313">
    <property type="entry name" value="AraC-bd"/>
</dbReference>
<dbReference type="SUPFAM" id="SSF51182">
    <property type="entry name" value="RmlC-like cupins"/>
    <property type="match status" value="1"/>
</dbReference>
<dbReference type="SMART" id="SM00342">
    <property type="entry name" value="HTH_ARAC"/>
    <property type="match status" value="1"/>
</dbReference>
<dbReference type="InterPro" id="IPR009057">
    <property type="entry name" value="Homeodomain-like_sf"/>
</dbReference>
<feature type="signal peptide" evidence="6">
    <location>
        <begin position="1"/>
        <end position="21"/>
    </location>
</feature>
<gene>
    <name evidence="8" type="ORF">B1199_13770</name>
</gene>
<sequence length="329" mass="37484">MAKLFNIAIHALNVMAITALATPKNTKGVCHFFNCSMIFELIHYDFLQYIAKFHCLISSIKTKYMDNQPSSHLKKRQHTHYPNGLPHAVMPLCGDFTPLTQVIKHAHPWSQLAYSSRGVLHIETEQGLFVVPPQQALWLPPNVTHQISCLHPTRLRSLHFQAPITTSLGADILTLSVSPLLQALILEVCDWGKGYQLSDDKQRLIDVLVDQLAAAKRQDFFIPNISDKRLQPIINHFNHQPDSKQTLQDFAKQVGASTRTLHRLFVRHFAMGFNQWKQRIRIMKALALLEQDLPIKDIAATLGYDSDSSFIAAFKQQMGQPPKQYRQHN</sequence>
<comment type="caution">
    <text evidence="8">The sequence shown here is derived from an EMBL/GenBank/DDBJ whole genome shotgun (WGS) entry which is preliminary data.</text>
</comment>
<keyword evidence="3" id="KW-0238">DNA-binding</keyword>
<keyword evidence="6" id="KW-0732">Signal</keyword>